<reference evidence="1 2" key="1">
    <citation type="submission" date="2018-05" db="EMBL/GenBank/DDBJ databases">
        <title>Rhodobacteraceae gen. nov., sp. nov. isolated from sea water.</title>
        <authorList>
            <person name="Ren Y."/>
        </authorList>
    </citation>
    <scope>NUCLEOTIDE SEQUENCE [LARGE SCALE GENOMIC DNA]</scope>
    <source>
        <strain evidence="1 2">TG-679</strain>
    </source>
</reference>
<dbReference type="Proteomes" id="UP000245680">
    <property type="component" value="Unassembled WGS sequence"/>
</dbReference>
<dbReference type="InterPro" id="IPR009061">
    <property type="entry name" value="DNA-bd_dom_put_sf"/>
</dbReference>
<sequence length="81" mass="9492">MPHSENGKEERLLTRKQVSEVLGVSESSIERWCREREDFPLPRHLAGRSVRWLLSEVHQFLATLPVASAYDFDSDRRNGRR</sequence>
<proteinExistence type="predicted"/>
<evidence type="ECO:0000313" key="2">
    <source>
        <dbReference type="Proteomes" id="UP000245680"/>
    </source>
</evidence>
<dbReference type="SUPFAM" id="SSF46955">
    <property type="entry name" value="Putative DNA-binding domain"/>
    <property type="match status" value="1"/>
</dbReference>
<organism evidence="1 2">
    <name type="scientific">Meridianimarinicoccus roseus</name>
    <dbReference type="NCBI Taxonomy" id="2072018"/>
    <lineage>
        <taxon>Bacteria</taxon>
        <taxon>Pseudomonadati</taxon>
        <taxon>Pseudomonadota</taxon>
        <taxon>Alphaproteobacteria</taxon>
        <taxon>Rhodobacterales</taxon>
        <taxon>Paracoccaceae</taxon>
        <taxon>Meridianimarinicoccus</taxon>
    </lineage>
</organism>
<comment type="caution">
    <text evidence="1">The sequence shown here is derived from an EMBL/GenBank/DDBJ whole genome shotgun (WGS) entry which is preliminary data.</text>
</comment>
<dbReference type="Pfam" id="PF05930">
    <property type="entry name" value="Phage_AlpA"/>
    <property type="match status" value="1"/>
</dbReference>
<dbReference type="RefSeq" id="WP_109813004.1">
    <property type="nucleotide sequence ID" value="NZ_QGKU01000053.1"/>
</dbReference>
<protein>
    <submittedName>
        <fullName evidence="1">AlpA family phage regulatory protein</fullName>
    </submittedName>
</protein>
<dbReference type="OrthoDB" id="8452166at2"/>
<dbReference type="AlphaFoldDB" id="A0A2V2LFW0"/>
<name>A0A2V2LFW0_9RHOB</name>
<accession>A0A2V2LFW0</accession>
<dbReference type="EMBL" id="QGKU01000053">
    <property type="protein sequence ID" value="PWR01299.1"/>
    <property type="molecule type" value="Genomic_DNA"/>
</dbReference>
<dbReference type="InterPro" id="IPR036388">
    <property type="entry name" value="WH-like_DNA-bd_sf"/>
</dbReference>
<gene>
    <name evidence="1" type="ORF">DKT77_17680</name>
</gene>
<evidence type="ECO:0000313" key="1">
    <source>
        <dbReference type="EMBL" id="PWR01299.1"/>
    </source>
</evidence>
<keyword evidence="2" id="KW-1185">Reference proteome</keyword>
<dbReference type="InterPro" id="IPR010260">
    <property type="entry name" value="AlpA"/>
</dbReference>
<dbReference type="Gene3D" id="1.10.10.10">
    <property type="entry name" value="Winged helix-like DNA-binding domain superfamily/Winged helix DNA-binding domain"/>
    <property type="match status" value="1"/>
</dbReference>